<feature type="chain" id="PRO_5008052601" description="Malectin-like domain-containing protein" evidence="2">
    <location>
        <begin position="29"/>
        <end position="215"/>
    </location>
</feature>
<keyword evidence="2" id="KW-0732">Signal</keyword>
<evidence type="ECO:0000256" key="1">
    <source>
        <dbReference type="ARBA" id="ARBA00004167"/>
    </source>
</evidence>
<accession>A0A176WIW6</accession>
<gene>
    <name evidence="4" type="ORF">AXG93_2912s1260</name>
</gene>
<name>A0A176WIW6_MARPO</name>
<dbReference type="PANTHER" id="PTHR45631">
    <property type="entry name" value="OS07G0107800 PROTEIN-RELATED"/>
    <property type="match status" value="1"/>
</dbReference>
<comment type="caution">
    <text evidence="4">The sequence shown here is derived from an EMBL/GenBank/DDBJ whole genome shotgun (WGS) entry which is preliminary data.</text>
</comment>
<dbReference type="InterPro" id="IPR024788">
    <property type="entry name" value="Malectin-like_Carb-bd_dom"/>
</dbReference>
<feature type="signal peptide" evidence="2">
    <location>
        <begin position="1"/>
        <end position="28"/>
    </location>
</feature>
<organism evidence="4 5">
    <name type="scientific">Marchantia polymorpha subsp. ruderalis</name>
    <dbReference type="NCBI Taxonomy" id="1480154"/>
    <lineage>
        <taxon>Eukaryota</taxon>
        <taxon>Viridiplantae</taxon>
        <taxon>Streptophyta</taxon>
        <taxon>Embryophyta</taxon>
        <taxon>Marchantiophyta</taxon>
        <taxon>Marchantiopsida</taxon>
        <taxon>Marchantiidae</taxon>
        <taxon>Marchantiales</taxon>
        <taxon>Marchantiaceae</taxon>
        <taxon>Marchantia</taxon>
    </lineage>
</organism>
<evidence type="ECO:0000259" key="3">
    <source>
        <dbReference type="Pfam" id="PF12819"/>
    </source>
</evidence>
<reference evidence="4" key="1">
    <citation type="submission" date="2016-03" db="EMBL/GenBank/DDBJ databases">
        <title>Mechanisms controlling the formation of the plant cell surface in tip-growing cells are functionally conserved among land plants.</title>
        <authorList>
            <person name="Honkanen S."/>
            <person name="Jones V.A."/>
            <person name="Morieri G."/>
            <person name="Champion C."/>
            <person name="Hetherington A.J."/>
            <person name="Kelly S."/>
            <person name="Saint-Marcoux D."/>
            <person name="Proust H."/>
            <person name="Prescott H."/>
            <person name="Dolan L."/>
        </authorList>
    </citation>
    <scope>NUCLEOTIDE SEQUENCE [LARGE SCALE GENOMIC DNA]</scope>
    <source>
        <tissue evidence="4">Whole gametophyte</tissue>
    </source>
</reference>
<evidence type="ECO:0000313" key="5">
    <source>
        <dbReference type="Proteomes" id="UP000077202"/>
    </source>
</evidence>
<evidence type="ECO:0000313" key="4">
    <source>
        <dbReference type="EMBL" id="OAE32136.1"/>
    </source>
</evidence>
<sequence length="215" mass="24037">MEGSPHRRWSAVLRALCTFFALAVSSSAQEFLSIDCGADVGRTDGAGIKWLTDDGYVKTGMNVQLRTTEISTLSTARVFTEKRSKHCYVLPVQKNSTYLLRTIQYAGESTSTASIAFPVSFNVTVNNEVWYSFSGQTDRDRDTTFYESVFYSIQKEEVDACFVAGALGTPFVNSIEMRKLNPLSYYEVQRGGVYRFLVFVGRYNTGQPSNSSYIS</sequence>
<protein>
    <recommendedName>
        <fullName evidence="3">Malectin-like domain-containing protein</fullName>
    </recommendedName>
</protein>
<comment type="subcellular location">
    <subcellularLocation>
        <location evidence="1">Membrane</location>
        <topology evidence="1">Single-pass membrane protein</topology>
    </subcellularLocation>
</comment>
<dbReference type="Proteomes" id="UP000077202">
    <property type="component" value="Unassembled WGS sequence"/>
</dbReference>
<dbReference type="EMBL" id="LVLJ01000884">
    <property type="protein sequence ID" value="OAE32136.1"/>
    <property type="molecule type" value="Genomic_DNA"/>
</dbReference>
<dbReference type="GO" id="GO:0016020">
    <property type="term" value="C:membrane"/>
    <property type="evidence" value="ECO:0007669"/>
    <property type="project" value="UniProtKB-SubCell"/>
</dbReference>
<proteinExistence type="predicted"/>
<dbReference type="PANTHER" id="PTHR45631:SF68">
    <property type="entry name" value="REPEAT FAMILY PROTEIN, PUTATIVE, EXPRESSED-RELATED"/>
    <property type="match status" value="1"/>
</dbReference>
<dbReference type="Gene3D" id="2.60.120.430">
    <property type="entry name" value="Galactose-binding lectin"/>
    <property type="match status" value="1"/>
</dbReference>
<dbReference type="Pfam" id="PF12819">
    <property type="entry name" value="Malectin_like"/>
    <property type="match status" value="1"/>
</dbReference>
<evidence type="ECO:0000256" key="2">
    <source>
        <dbReference type="SAM" id="SignalP"/>
    </source>
</evidence>
<feature type="domain" description="Malectin-like" evidence="3">
    <location>
        <begin position="34"/>
        <end position="210"/>
    </location>
</feature>
<keyword evidence="5" id="KW-1185">Reference proteome</keyword>
<dbReference type="AlphaFoldDB" id="A0A176WIW6"/>